<accession>A0A8S1S3X3</accession>
<feature type="transmembrane region" description="Helical" evidence="1">
    <location>
        <begin position="115"/>
        <end position="142"/>
    </location>
</feature>
<feature type="transmembrane region" description="Helical" evidence="1">
    <location>
        <begin position="275"/>
        <end position="294"/>
    </location>
</feature>
<keyword evidence="1" id="KW-0812">Transmembrane</keyword>
<feature type="transmembrane region" description="Helical" evidence="1">
    <location>
        <begin position="183"/>
        <end position="204"/>
    </location>
</feature>
<comment type="caution">
    <text evidence="2">The sequence shown here is derived from an EMBL/GenBank/DDBJ whole genome shotgun (WGS) entry which is preliminary data.</text>
</comment>
<dbReference type="OrthoDB" id="310794at2759"/>
<dbReference type="InterPro" id="IPR011701">
    <property type="entry name" value="MFS"/>
</dbReference>
<keyword evidence="1" id="KW-1133">Transmembrane helix</keyword>
<feature type="transmembrane region" description="Helical" evidence="1">
    <location>
        <begin position="363"/>
        <end position="385"/>
    </location>
</feature>
<organism evidence="2 3">
    <name type="scientific">Paramecium pentaurelia</name>
    <dbReference type="NCBI Taxonomy" id="43138"/>
    <lineage>
        <taxon>Eukaryota</taxon>
        <taxon>Sar</taxon>
        <taxon>Alveolata</taxon>
        <taxon>Ciliophora</taxon>
        <taxon>Intramacronucleata</taxon>
        <taxon>Oligohymenophorea</taxon>
        <taxon>Peniculida</taxon>
        <taxon>Parameciidae</taxon>
        <taxon>Paramecium</taxon>
    </lineage>
</organism>
<protein>
    <submittedName>
        <fullName evidence="2">Uncharacterized protein</fullName>
    </submittedName>
</protein>
<dbReference type="GO" id="GO:0022857">
    <property type="term" value="F:transmembrane transporter activity"/>
    <property type="evidence" value="ECO:0007669"/>
    <property type="project" value="InterPro"/>
</dbReference>
<feature type="transmembrane region" description="Helical" evidence="1">
    <location>
        <begin position="328"/>
        <end position="351"/>
    </location>
</feature>
<keyword evidence="1" id="KW-0472">Membrane</keyword>
<dbReference type="EMBL" id="CAJJDO010000003">
    <property type="protein sequence ID" value="CAD8133920.1"/>
    <property type="molecule type" value="Genomic_DNA"/>
</dbReference>
<evidence type="ECO:0000313" key="3">
    <source>
        <dbReference type="Proteomes" id="UP000689195"/>
    </source>
</evidence>
<feature type="transmembrane region" description="Helical" evidence="1">
    <location>
        <begin position="301"/>
        <end position="322"/>
    </location>
</feature>
<dbReference type="AlphaFoldDB" id="A0A8S1S3X3"/>
<dbReference type="Proteomes" id="UP000689195">
    <property type="component" value="Unassembled WGS sequence"/>
</dbReference>
<evidence type="ECO:0000313" key="2">
    <source>
        <dbReference type="EMBL" id="CAD8133920.1"/>
    </source>
</evidence>
<proteinExistence type="predicted"/>
<feature type="transmembrane region" description="Helical" evidence="1">
    <location>
        <begin position="20"/>
        <end position="39"/>
    </location>
</feature>
<feature type="transmembrane region" description="Helical" evidence="1">
    <location>
        <begin position="241"/>
        <end position="263"/>
    </location>
</feature>
<gene>
    <name evidence="2" type="ORF">PPENT_87.1.T0030042</name>
</gene>
<dbReference type="Pfam" id="PF07690">
    <property type="entry name" value="MFS_1"/>
    <property type="match status" value="1"/>
</dbReference>
<reference evidence="2" key="1">
    <citation type="submission" date="2021-01" db="EMBL/GenBank/DDBJ databases">
        <authorList>
            <consortium name="Genoscope - CEA"/>
            <person name="William W."/>
        </authorList>
    </citation>
    <scope>NUCLEOTIDE SEQUENCE</scope>
</reference>
<name>A0A8S1S3X3_9CILI</name>
<keyword evidence="3" id="KW-1185">Reference proteome</keyword>
<evidence type="ECO:0000256" key="1">
    <source>
        <dbReference type="SAM" id="Phobius"/>
    </source>
</evidence>
<feature type="transmembrane region" description="Helical" evidence="1">
    <location>
        <begin position="154"/>
        <end position="177"/>
    </location>
</feature>
<feature type="transmembrane region" description="Helical" evidence="1">
    <location>
        <begin position="82"/>
        <end position="103"/>
    </location>
</feature>
<sequence>MLEQIDMDKVKRFEHIGKLLYCCFFCMLCYSLQIAGKNITYNIYSQANLTFIYPMQFGISHFISPFALLFVDAIISNFRMGFVIYLGTFNAFTYLLGSLMVASCSEEQYFFCNPYTLTITIGIETFFGGIANCIFYVSYAVYANSLTNSYNKQLYLGIAYSILSTCQVLGNTIGYLFSNKVSIFHYYLFLVIGILFIQFFLLFVKDIRPKNQRQSLIFTQLIKQQLDQLKIAFSYPKFQSLIPYTLFSSMLQGCYFNVLPVLLKGVLGKTDNQKSFIMFFFGGVGSLLGGFISGRIGHWTSLFNVAWLQTFLVCVFCVQSLYSYADKILFMTYTSGLNLGLTYSGLEALHAMMIAKLINKENYYYVANSAVCSLASTLISVVFIFLSKTTFMYYLYFMVILIFFNITFLVISQRKFKSMKKISLINTEQTDSLTKE</sequence>
<feature type="transmembrane region" description="Helical" evidence="1">
    <location>
        <begin position="51"/>
        <end position="75"/>
    </location>
</feature>
<feature type="transmembrane region" description="Helical" evidence="1">
    <location>
        <begin position="391"/>
        <end position="411"/>
    </location>
</feature>